<keyword evidence="1" id="KW-0472">Membrane</keyword>
<keyword evidence="1" id="KW-1133">Transmembrane helix</keyword>
<dbReference type="Proteomes" id="UP000669317">
    <property type="component" value="Unassembled WGS sequence"/>
</dbReference>
<protein>
    <submittedName>
        <fullName evidence="2">Uncharacterized protein</fullName>
    </submittedName>
</protein>
<gene>
    <name evidence="2" type="ORF">JWS04_05160</name>
</gene>
<keyword evidence="1" id="KW-0812">Transmembrane</keyword>
<evidence type="ECO:0000313" key="3">
    <source>
        <dbReference type="Proteomes" id="UP000669317"/>
    </source>
</evidence>
<dbReference type="RefSeq" id="WP_209294501.1">
    <property type="nucleotide sequence ID" value="NZ_JAGIKT010000007.1"/>
</dbReference>
<evidence type="ECO:0000313" key="2">
    <source>
        <dbReference type="EMBL" id="MBP0110484.1"/>
    </source>
</evidence>
<sequence length="82" mass="9460">MKEACELMSGTRDAKPGIFPWTSATVDEMTHWRTPKHRTIKHYGGDYRSGRAQTRWNLWPLAALLINALLWAAIYWIVAAFL</sequence>
<organism evidence="2 3">
    <name type="scientific">Bradyrhizobium vignae</name>
    <dbReference type="NCBI Taxonomy" id="1549949"/>
    <lineage>
        <taxon>Bacteria</taxon>
        <taxon>Pseudomonadati</taxon>
        <taxon>Pseudomonadota</taxon>
        <taxon>Alphaproteobacteria</taxon>
        <taxon>Hyphomicrobiales</taxon>
        <taxon>Nitrobacteraceae</taxon>
        <taxon>Bradyrhizobium</taxon>
    </lineage>
</organism>
<evidence type="ECO:0000256" key="1">
    <source>
        <dbReference type="SAM" id="Phobius"/>
    </source>
</evidence>
<reference evidence="2 3" key="1">
    <citation type="submission" date="2021-03" db="EMBL/GenBank/DDBJ databases">
        <title>Genome Sequence of Bradyrhizobium vignae strain ISRA400.</title>
        <authorList>
            <person name="Tisa L.S."/>
            <person name="Svistoonoff S."/>
            <person name="Hocher V."/>
            <person name="Fall S."/>
            <person name="Zaiya A."/>
            <person name="Naing D."/>
            <person name="Niang N."/>
            <person name="Diouf A."/>
            <person name="Dasylva M.C."/>
            <person name="Toure O."/>
            <person name="Gueye M."/>
            <person name="Gully D."/>
            <person name="Tisseyre P."/>
            <person name="Simpson S."/>
            <person name="Morris K."/>
            <person name="Thomas W.K."/>
        </authorList>
    </citation>
    <scope>NUCLEOTIDE SEQUENCE [LARGE SCALE GENOMIC DNA]</scope>
    <source>
        <strain evidence="2 3">ISRA400</strain>
    </source>
</reference>
<dbReference type="EMBL" id="JAGIKT010000007">
    <property type="protein sequence ID" value="MBP0110484.1"/>
    <property type="molecule type" value="Genomic_DNA"/>
</dbReference>
<feature type="transmembrane region" description="Helical" evidence="1">
    <location>
        <begin position="58"/>
        <end position="78"/>
    </location>
</feature>
<keyword evidence="3" id="KW-1185">Reference proteome</keyword>
<name>A0ABS3ZQP6_9BRAD</name>
<comment type="caution">
    <text evidence="2">The sequence shown here is derived from an EMBL/GenBank/DDBJ whole genome shotgun (WGS) entry which is preliminary data.</text>
</comment>
<accession>A0ABS3ZQP6</accession>
<proteinExistence type="predicted"/>